<reference evidence="8 11" key="2">
    <citation type="submission" date="2020-07" db="EMBL/GenBank/DDBJ databases">
        <authorList>
            <person name="Feng H."/>
        </authorList>
    </citation>
    <scope>NUCLEOTIDE SEQUENCE [LARGE SCALE GENOMIC DNA]</scope>
    <source>
        <strain evidence="8">S-12</strain>
        <strain evidence="11">s-12</strain>
    </source>
</reference>
<dbReference type="InterPro" id="IPR005467">
    <property type="entry name" value="His_kinase_dom"/>
</dbReference>
<dbReference type="InterPro" id="IPR036890">
    <property type="entry name" value="HATPase_C_sf"/>
</dbReference>
<dbReference type="InterPro" id="IPR029151">
    <property type="entry name" value="Sensor-like_sf"/>
</dbReference>
<evidence type="ECO:0000256" key="3">
    <source>
        <dbReference type="ARBA" id="ARBA00022777"/>
    </source>
</evidence>
<evidence type="ECO:0000259" key="7">
    <source>
        <dbReference type="PROSITE" id="PS50109"/>
    </source>
</evidence>
<dbReference type="GO" id="GO:0042802">
    <property type="term" value="F:identical protein binding"/>
    <property type="evidence" value="ECO:0007669"/>
    <property type="project" value="TreeGrafter"/>
</dbReference>
<dbReference type="SUPFAM" id="SSF103190">
    <property type="entry name" value="Sensory domain-like"/>
    <property type="match status" value="1"/>
</dbReference>
<evidence type="ECO:0000256" key="4">
    <source>
        <dbReference type="ARBA" id="ARBA00022840"/>
    </source>
</evidence>
<dbReference type="PROSITE" id="PS50109">
    <property type="entry name" value="HIS_KIN"/>
    <property type="match status" value="1"/>
</dbReference>
<reference evidence="9 10" key="1">
    <citation type="submission" date="2020-02" db="EMBL/GenBank/DDBJ databases">
        <title>Bacillus aquiflavi sp. nov., isolated from yellow water of strong flavor Chinese baijiu in Yibin region of China.</title>
        <authorList>
            <person name="Xie J."/>
        </authorList>
    </citation>
    <scope>NUCLEOTIDE SEQUENCE [LARGE SCALE GENOMIC DNA]</scope>
    <source>
        <strain evidence="9 10">3H-10</strain>
    </source>
</reference>
<keyword evidence="3" id="KW-0418">Kinase</keyword>
<keyword evidence="6" id="KW-1133">Transmembrane helix</keyword>
<dbReference type="CDD" id="cd18773">
    <property type="entry name" value="PDC1_HK_sensor"/>
    <property type="match status" value="1"/>
</dbReference>
<evidence type="ECO:0000256" key="1">
    <source>
        <dbReference type="ARBA" id="ARBA00022679"/>
    </source>
</evidence>
<dbReference type="Proteomes" id="UP000472971">
    <property type="component" value="Unassembled WGS sequence"/>
</dbReference>
<keyword evidence="1" id="KW-0808">Transferase</keyword>
<dbReference type="Proteomes" id="UP000570010">
    <property type="component" value="Unassembled WGS sequence"/>
</dbReference>
<keyword evidence="4" id="KW-0067">ATP-binding</keyword>
<feature type="transmembrane region" description="Helical" evidence="6">
    <location>
        <begin position="193"/>
        <end position="213"/>
    </location>
</feature>
<evidence type="ECO:0000313" key="8">
    <source>
        <dbReference type="EMBL" id="MBA4535727.1"/>
    </source>
</evidence>
<keyword evidence="6" id="KW-0472">Membrane</keyword>
<evidence type="ECO:0000313" key="11">
    <source>
        <dbReference type="Proteomes" id="UP000570010"/>
    </source>
</evidence>
<keyword evidence="10" id="KW-1185">Reference proteome</keyword>
<keyword evidence="2" id="KW-0547">Nucleotide-binding</keyword>
<dbReference type="AlphaFoldDB" id="A0A6B3VWE6"/>
<comment type="caution">
    <text evidence="9">The sequence shown here is derived from an EMBL/GenBank/DDBJ whole genome shotgun (WGS) entry which is preliminary data.</text>
</comment>
<evidence type="ECO:0000256" key="2">
    <source>
        <dbReference type="ARBA" id="ARBA00022741"/>
    </source>
</evidence>
<evidence type="ECO:0000256" key="5">
    <source>
        <dbReference type="ARBA" id="ARBA00023012"/>
    </source>
</evidence>
<dbReference type="Gene3D" id="3.30.565.10">
    <property type="entry name" value="Histidine kinase-like ATPase, C-terminal domain"/>
    <property type="match status" value="1"/>
</dbReference>
<proteinExistence type="predicted"/>
<evidence type="ECO:0000313" key="10">
    <source>
        <dbReference type="Proteomes" id="UP000472971"/>
    </source>
</evidence>
<dbReference type="SMART" id="SM00387">
    <property type="entry name" value="HATPase_c"/>
    <property type="match status" value="1"/>
</dbReference>
<keyword evidence="6" id="KW-0812">Transmembrane</keyword>
<dbReference type="InterPro" id="IPR039506">
    <property type="entry name" value="SPOB_a"/>
</dbReference>
<organism evidence="9 10">
    <name type="scientific">Bacillus aquiflavi</name>
    <dbReference type="NCBI Taxonomy" id="2672567"/>
    <lineage>
        <taxon>Bacteria</taxon>
        <taxon>Bacillati</taxon>
        <taxon>Bacillota</taxon>
        <taxon>Bacilli</taxon>
        <taxon>Bacillales</taxon>
        <taxon>Bacillaceae</taxon>
        <taxon>Bacillus</taxon>
    </lineage>
</organism>
<dbReference type="GO" id="GO:0016301">
    <property type="term" value="F:kinase activity"/>
    <property type="evidence" value="ECO:0007669"/>
    <property type="project" value="UniProtKB-KW"/>
</dbReference>
<dbReference type="Gene3D" id="1.10.287.130">
    <property type="match status" value="1"/>
</dbReference>
<dbReference type="GO" id="GO:0005524">
    <property type="term" value="F:ATP binding"/>
    <property type="evidence" value="ECO:0007669"/>
    <property type="project" value="UniProtKB-KW"/>
</dbReference>
<keyword evidence="5" id="KW-0902">Two-component regulatory system</keyword>
<sequence>MKKNKKLRFIVILSIIFLLALTAINISVSYLKTKKTVEVTIASHSEEIANTIAASIDINKYEHFMHNPVENELFFELNDYLIDIREKTGALHVYTLEIDNPKVSKIMIPGFSESSKATYIGSVCTVPEKQVRKAYYSGESYYTEVIKDPQFGDYISAGAPIKNKENKVIGFLGVDISAATLDEIGKLVIKSNLSLFIFNGIFVFILLVSFLVIQKWYQTELSKEVGETEKTYQTEFKTIINSIRSIRHDFVNHIQVMHGLLKIKSYEKAFEYVDSLKKEVAIYESVPLKVNNPALMVLLQTKWIQAQNNKVETTFKTCDDSFQDIKTIDLIKILSNLIDNALDATMEVPENERKLCVKCDRTSDHYLLRVTNTGTPIPVKSADLIFQKGYSTKHLKEGQVRGYGLYIVKEVVDKYRGTITFQSEKNRTTFEVSIPIKEIKKKAP</sequence>
<gene>
    <name evidence="9" type="ORF">G4D64_00905</name>
    <name evidence="8" type="ORF">H1Z61_00905</name>
</gene>
<accession>A0A6B3VWE6</accession>
<feature type="domain" description="Histidine kinase" evidence="7">
    <location>
        <begin position="330"/>
        <end position="438"/>
    </location>
</feature>
<dbReference type="InterPro" id="IPR003594">
    <property type="entry name" value="HATPase_dom"/>
</dbReference>
<dbReference type="GO" id="GO:0000160">
    <property type="term" value="P:phosphorelay signal transduction system"/>
    <property type="evidence" value="ECO:0007669"/>
    <property type="project" value="UniProtKB-KW"/>
</dbReference>
<dbReference type="SUPFAM" id="SSF55874">
    <property type="entry name" value="ATPase domain of HSP90 chaperone/DNA topoisomerase II/histidine kinase"/>
    <property type="match status" value="1"/>
</dbReference>
<protein>
    <submittedName>
        <fullName evidence="9">GHKL domain-containing protein</fullName>
    </submittedName>
</protein>
<dbReference type="PANTHER" id="PTHR40448">
    <property type="entry name" value="TWO-COMPONENT SENSOR HISTIDINE KINASE"/>
    <property type="match status" value="1"/>
</dbReference>
<evidence type="ECO:0000313" key="9">
    <source>
        <dbReference type="EMBL" id="NEY80103.1"/>
    </source>
</evidence>
<dbReference type="EMBL" id="JAAIWN010000001">
    <property type="protein sequence ID" value="NEY80103.1"/>
    <property type="molecule type" value="Genomic_DNA"/>
</dbReference>
<dbReference type="Pfam" id="PF14689">
    <property type="entry name" value="SPOB_a"/>
    <property type="match status" value="1"/>
</dbReference>
<name>A0A6B3VWE6_9BACI</name>
<dbReference type="PANTHER" id="PTHR40448:SF1">
    <property type="entry name" value="TWO-COMPONENT SENSOR HISTIDINE KINASE"/>
    <property type="match status" value="1"/>
</dbReference>
<evidence type="ECO:0000256" key="6">
    <source>
        <dbReference type="SAM" id="Phobius"/>
    </source>
</evidence>
<dbReference type="EMBL" id="JACEIO010000001">
    <property type="protein sequence ID" value="MBA4535727.1"/>
    <property type="molecule type" value="Genomic_DNA"/>
</dbReference>
<dbReference type="Pfam" id="PF02518">
    <property type="entry name" value="HATPase_c"/>
    <property type="match status" value="1"/>
</dbReference>